<evidence type="ECO:0000256" key="2">
    <source>
        <dbReference type="ARBA" id="ARBA00006244"/>
    </source>
</evidence>
<proteinExistence type="inferred from homology"/>
<name>A0A6G0RXT9_9STRA</name>
<sequence>MTSSKLQQLLLPLLALYFSMTAAQDSSLRGSSSSSSSSAGIVGDISNTIQVGPSIAAVIAIVGGAAMTTCGYKLLRPTMFACGFLVGGYIVSAIVMYIVDGHSYERTAFWISFLVGGLILGSLVVSIYNAGIFLIGAAGGVFLATIVNVSFGYRIYPNDPSTGLLILAIVLGLVCGLVAFKVERLAVIAATALVGSVVLINGAGYFIGDFPKLTAIKDYRYKDMSGDYVYDIPKEWWGYLPGMLVVFLLGLAIQLKKTGKKNCLVEDVVEEEQEGKDDGTPLDAKADGHVVSSPAQHRDAADQVEPPRGLSPYVAVLRGRKEGDAQIALHMASRSVSPQRVVCLLDFVSQINTSLVRLCLSKNPLGPEGARLLGSALVTNNTLQVLELDACDLVGSAYRPQHEGILALSKGLQSVRSRLRFVNVACNDLQPQGCRILLGALSFHKTLTRYLRQYAGALQRQAGLLGTVLLAAVQQTALLVEYQ</sequence>
<comment type="subcellular location">
    <subcellularLocation>
        <location evidence="1">Membrane</location>
        <topology evidence="1">Multi-pass membrane protein</topology>
    </subcellularLocation>
</comment>
<feature type="transmembrane region" description="Helical" evidence="8">
    <location>
        <begin position="162"/>
        <end position="180"/>
    </location>
</feature>
<evidence type="ECO:0000259" key="10">
    <source>
        <dbReference type="Pfam" id="PF13886"/>
    </source>
</evidence>
<evidence type="ECO:0000256" key="1">
    <source>
        <dbReference type="ARBA" id="ARBA00004141"/>
    </source>
</evidence>
<evidence type="ECO:0000256" key="9">
    <source>
        <dbReference type="SAM" id="SignalP"/>
    </source>
</evidence>
<comment type="similarity">
    <text evidence="2">Belongs to the TMEM198 family.</text>
</comment>
<reference evidence="11 12" key="1">
    <citation type="submission" date="2018-09" db="EMBL/GenBank/DDBJ databases">
        <title>Genomic investigation of the strawberry pathogen Phytophthora fragariae indicates pathogenicity is determined by transcriptional variation in three key races.</title>
        <authorList>
            <person name="Adams T.M."/>
            <person name="Armitage A.D."/>
            <person name="Sobczyk M.K."/>
            <person name="Bates H.J."/>
            <person name="Dunwell J.M."/>
            <person name="Nellist C.F."/>
            <person name="Harrison R.J."/>
        </authorList>
    </citation>
    <scope>NUCLEOTIDE SEQUENCE [LARGE SCALE GENOMIC DNA]</scope>
    <source>
        <strain evidence="11 12">NOV-77</strain>
    </source>
</reference>
<feature type="transmembrane region" description="Helical" evidence="8">
    <location>
        <begin position="110"/>
        <end position="128"/>
    </location>
</feature>
<evidence type="ECO:0000313" key="11">
    <source>
        <dbReference type="EMBL" id="KAE9343700.1"/>
    </source>
</evidence>
<dbReference type="GO" id="GO:0005886">
    <property type="term" value="C:plasma membrane"/>
    <property type="evidence" value="ECO:0007669"/>
    <property type="project" value="TreeGrafter"/>
</dbReference>
<feature type="compositionally biased region" description="Basic and acidic residues" evidence="7">
    <location>
        <begin position="276"/>
        <end position="288"/>
    </location>
</feature>
<evidence type="ECO:0000256" key="8">
    <source>
        <dbReference type="SAM" id="Phobius"/>
    </source>
</evidence>
<feature type="transmembrane region" description="Helical" evidence="8">
    <location>
        <begin position="79"/>
        <end position="98"/>
    </location>
</feature>
<feature type="signal peptide" evidence="9">
    <location>
        <begin position="1"/>
        <end position="23"/>
    </location>
</feature>
<dbReference type="PANTHER" id="PTHR31247:SF5">
    <property type="entry name" value="DUF4203 DOMAIN-CONTAINING PROTEIN"/>
    <property type="match status" value="1"/>
</dbReference>
<feature type="transmembrane region" description="Helical" evidence="8">
    <location>
        <begin position="236"/>
        <end position="255"/>
    </location>
</feature>
<accession>A0A6G0RXT9</accession>
<organism evidence="11 12">
    <name type="scientific">Phytophthora fragariae</name>
    <dbReference type="NCBI Taxonomy" id="53985"/>
    <lineage>
        <taxon>Eukaryota</taxon>
        <taxon>Sar</taxon>
        <taxon>Stramenopiles</taxon>
        <taxon>Oomycota</taxon>
        <taxon>Peronosporomycetes</taxon>
        <taxon>Peronosporales</taxon>
        <taxon>Peronosporaceae</taxon>
        <taxon>Phytophthora</taxon>
    </lineage>
</organism>
<dbReference type="PANTHER" id="PTHR31247">
    <property type="entry name" value="TRANSMEMBRANE PROTEIN 198 FAMILY MEMBER"/>
    <property type="match status" value="1"/>
</dbReference>
<feature type="transmembrane region" description="Helical" evidence="8">
    <location>
        <begin position="54"/>
        <end position="72"/>
    </location>
</feature>
<evidence type="ECO:0000256" key="7">
    <source>
        <dbReference type="SAM" id="MobiDB-lite"/>
    </source>
</evidence>
<dbReference type="SUPFAM" id="SSF52047">
    <property type="entry name" value="RNI-like"/>
    <property type="match status" value="1"/>
</dbReference>
<dbReference type="Gene3D" id="3.80.10.10">
    <property type="entry name" value="Ribonuclease Inhibitor"/>
    <property type="match status" value="1"/>
</dbReference>
<dbReference type="Pfam" id="PF13886">
    <property type="entry name" value="TM7S3_TM198"/>
    <property type="match status" value="1"/>
</dbReference>
<feature type="transmembrane region" description="Helical" evidence="8">
    <location>
        <begin position="133"/>
        <end position="156"/>
    </location>
</feature>
<keyword evidence="5 8" id="KW-0472">Membrane</keyword>
<dbReference type="SMART" id="SM00368">
    <property type="entry name" value="LRR_RI"/>
    <property type="match status" value="2"/>
</dbReference>
<protein>
    <recommendedName>
        <fullName evidence="6">Transmembrane protein 198</fullName>
    </recommendedName>
</protein>
<comment type="caution">
    <text evidence="11">The sequence shown here is derived from an EMBL/GenBank/DDBJ whole genome shotgun (WGS) entry which is preliminary data.</text>
</comment>
<keyword evidence="4 8" id="KW-1133">Transmembrane helix</keyword>
<feature type="chain" id="PRO_5026199566" description="Transmembrane protein 198" evidence="9">
    <location>
        <begin position="24"/>
        <end position="483"/>
    </location>
</feature>
<dbReference type="InterPro" id="IPR040236">
    <property type="entry name" value="TMEM198"/>
</dbReference>
<gene>
    <name evidence="11" type="ORF">PF008_g9549</name>
</gene>
<evidence type="ECO:0000256" key="6">
    <source>
        <dbReference type="ARBA" id="ARBA00049737"/>
    </source>
</evidence>
<feature type="domain" description="TM7S3/TM198-like" evidence="10">
    <location>
        <begin position="57"/>
        <end position="255"/>
    </location>
</feature>
<evidence type="ECO:0000256" key="4">
    <source>
        <dbReference type="ARBA" id="ARBA00022989"/>
    </source>
</evidence>
<dbReference type="EMBL" id="QXFY01000460">
    <property type="protein sequence ID" value="KAE9343700.1"/>
    <property type="molecule type" value="Genomic_DNA"/>
</dbReference>
<dbReference type="InterPro" id="IPR025256">
    <property type="entry name" value="TM7S3/TM198-like_dom"/>
</dbReference>
<keyword evidence="3 8" id="KW-0812">Transmembrane</keyword>
<evidence type="ECO:0000256" key="5">
    <source>
        <dbReference type="ARBA" id="ARBA00023136"/>
    </source>
</evidence>
<evidence type="ECO:0000313" key="12">
    <source>
        <dbReference type="Proteomes" id="UP000486351"/>
    </source>
</evidence>
<dbReference type="AlphaFoldDB" id="A0A6G0RXT9"/>
<keyword evidence="9" id="KW-0732">Signal</keyword>
<dbReference type="InterPro" id="IPR032675">
    <property type="entry name" value="LRR_dom_sf"/>
</dbReference>
<feature type="transmembrane region" description="Helical" evidence="8">
    <location>
        <begin position="187"/>
        <end position="207"/>
    </location>
</feature>
<evidence type="ECO:0000256" key="3">
    <source>
        <dbReference type="ARBA" id="ARBA00022692"/>
    </source>
</evidence>
<feature type="region of interest" description="Disordered" evidence="7">
    <location>
        <begin position="272"/>
        <end position="307"/>
    </location>
</feature>
<dbReference type="Proteomes" id="UP000486351">
    <property type="component" value="Unassembled WGS sequence"/>
</dbReference>